<feature type="non-terminal residue" evidence="9">
    <location>
        <position position="306"/>
    </location>
</feature>
<dbReference type="Proteomes" id="UP000038009">
    <property type="component" value="Unassembled WGS sequence"/>
</dbReference>
<name>A0A0N0P2I8_LEPSE</name>
<evidence type="ECO:0000256" key="2">
    <source>
        <dbReference type="ARBA" id="ARBA00022448"/>
    </source>
</evidence>
<dbReference type="GO" id="GO:0042626">
    <property type="term" value="F:ATPase-coupled transmembrane transporter activity"/>
    <property type="evidence" value="ECO:0007669"/>
    <property type="project" value="TreeGrafter"/>
</dbReference>
<keyword evidence="10" id="KW-1185">Reference proteome</keyword>
<dbReference type="Gene3D" id="1.20.1560.10">
    <property type="entry name" value="ABC transporter type 1, transmembrane domain"/>
    <property type="match status" value="1"/>
</dbReference>
<gene>
    <name evidence="9" type="ORF">ABL78_8424</name>
</gene>
<dbReference type="InterPro" id="IPR036640">
    <property type="entry name" value="ABC1_TM_sf"/>
</dbReference>
<dbReference type="OrthoDB" id="6500128at2759"/>
<proteinExistence type="predicted"/>
<dbReference type="GO" id="GO:0016020">
    <property type="term" value="C:membrane"/>
    <property type="evidence" value="ECO:0007669"/>
    <property type="project" value="UniProtKB-SubCell"/>
</dbReference>
<dbReference type="SMART" id="SM00382">
    <property type="entry name" value="AAA"/>
    <property type="match status" value="1"/>
</dbReference>
<evidence type="ECO:0000256" key="6">
    <source>
        <dbReference type="ARBA" id="ARBA00022989"/>
    </source>
</evidence>
<dbReference type="EMBL" id="LJSK01000747">
    <property type="protein sequence ID" value="KPI82567.1"/>
    <property type="molecule type" value="Genomic_DNA"/>
</dbReference>
<evidence type="ECO:0000256" key="4">
    <source>
        <dbReference type="ARBA" id="ARBA00022741"/>
    </source>
</evidence>
<keyword evidence="5" id="KW-0067">ATP-binding</keyword>
<evidence type="ECO:0000313" key="9">
    <source>
        <dbReference type="EMBL" id="KPI82567.1"/>
    </source>
</evidence>
<dbReference type="InterPro" id="IPR027417">
    <property type="entry name" value="P-loop_NTPase"/>
</dbReference>
<dbReference type="PANTHER" id="PTHR24221">
    <property type="entry name" value="ATP-BINDING CASSETTE SUB-FAMILY B"/>
    <property type="match status" value="1"/>
</dbReference>
<dbReference type="AlphaFoldDB" id="A0A0N0P2I8"/>
<keyword evidence="3" id="KW-0812">Transmembrane</keyword>
<sequence length="306" mass="33500">MVLFRDLNLKIKCGQKVAFSGASGCGKSSIIGLVQRFYDPLGGAVLCDGVDLRELCLHDWRDKIAIVSQEPNLFAGTMMENVRVGKPDATEEEVVEACKQANIHATIMSLPDQYNTPVGSVGSQLSGGQKQRIAIARALVKRPLILLLDEATSALDRKSEVEVQSALDQLMQKGGMTVIIIAHRLATIRDVDCIYYVKYDGAEGSMITESGTFDELMAAGGEFAAMAKIQGVTADGGRADGKTRTAKEEDHLNVILDEASLAKLDEVAPRTERQKVPIEELTKWEVKRTRVGFRRLMKMNSEKAWA</sequence>
<evidence type="ECO:0000256" key="7">
    <source>
        <dbReference type="ARBA" id="ARBA00023136"/>
    </source>
</evidence>
<accession>A0A0N0P2I8</accession>
<organism evidence="9 10">
    <name type="scientific">Leptomonas seymouri</name>
    <dbReference type="NCBI Taxonomy" id="5684"/>
    <lineage>
        <taxon>Eukaryota</taxon>
        <taxon>Discoba</taxon>
        <taxon>Euglenozoa</taxon>
        <taxon>Kinetoplastea</taxon>
        <taxon>Metakinetoplastina</taxon>
        <taxon>Trypanosomatida</taxon>
        <taxon>Trypanosomatidae</taxon>
        <taxon>Leishmaniinae</taxon>
        <taxon>Leptomonas</taxon>
    </lineage>
</organism>
<dbReference type="InterPro" id="IPR017871">
    <property type="entry name" value="ABC_transporter-like_CS"/>
</dbReference>
<evidence type="ECO:0000256" key="5">
    <source>
        <dbReference type="ARBA" id="ARBA00022840"/>
    </source>
</evidence>
<comment type="subcellular location">
    <subcellularLocation>
        <location evidence="1">Membrane</location>
        <topology evidence="1">Multi-pass membrane protein</topology>
    </subcellularLocation>
</comment>
<dbReference type="SUPFAM" id="SSF52540">
    <property type="entry name" value="P-loop containing nucleoside triphosphate hydrolases"/>
    <property type="match status" value="1"/>
</dbReference>
<evidence type="ECO:0000256" key="1">
    <source>
        <dbReference type="ARBA" id="ARBA00004141"/>
    </source>
</evidence>
<dbReference type="CDD" id="cd03249">
    <property type="entry name" value="ABC_MTABC3_MDL1_MDL2"/>
    <property type="match status" value="1"/>
</dbReference>
<dbReference type="Pfam" id="PF00005">
    <property type="entry name" value="ABC_tran"/>
    <property type="match status" value="1"/>
</dbReference>
<protein>
    <submittedName>
        <fullName evidence="9">p-glycoprotein</fullName>
    </submittedName>
</protein>
<evidence type="ECO:0000259" key="8">
    <source>
        <dbReference type="PROSITE" id="PS50893"/>
    </source>
</evidence>
<evidence type="ECO:0000256" key="3">
    <source>
        <dbReference type="ARBA" id="ARBA00022692"/>
    </source>
</evidence>
<evidence type="ECO:0000313" key="10">
    <source>
        <dbReference type="Proteomes" id="UP000038009"/>
    </source>
</evidence>
<comment type="caution">
    <text evidence="9">The sequence shown here is derived from an EMBL/GenBank/DDBJ whole genome shotgun (WGS) entry which is preliminary data.</text>
</comment>
<dbReference type="InterPro" id="IPR003439">
    <property type="entry name" value="ABC_transporter-like_ATP-bd"/>
</dbReference>
<keyword evidence="7" id="KW-0472">Membrane</keyword>
<dbReference type="Gene3D" id="3.40.50.300">
    <property type="entry name" value="P-loop containing nucleotide triphosphate hydrolases"/>
    <property type="match status" value="1"/>
</dbReference>
<dbReference type="InterPro" id="IPR039421">
    <property type="entry name" value="Type_1_exporter"/>
</dbReference>
<dbReference type="PROSITE" id="PS00211">
    <property type="entry name" value="ABC_TRANSPORTER_1"/>
    <property type="match status" value="1"/>
</dbReference>
<keyword evidence="6" id="KW-1133">Transmembrane helix</keyword>
<reference evidence="9 10" key="1">
    <citation type="journal article" date="2015" name="PLoS Pathog.">
        <title>Leptomonas seymouri: Adaptations to the Dixenous Life Cycle Analyzed by Genome Sequencing, Transcriptome Profiling and Co-infection with Leishmania donovani.</title>
        <authorList>
            <person name="Kraeva N."/>
            <person name="Butenko A."/>
            <person name="Hlavacova J."/>
            <person name="Kostygov A."/>
            <person name="Myskova J."/>
            <person name="Grybchuk D."/>
            <person name="Lestinova T."/>
            <person name="Votypka J."/>
            <person name="Volf P."/>
            <person name="Opperdoes F."/>
            <person name="Flegontov P."/>
            <person name="Lukes J."/>
            <person name="Yurchenko V."/>
        </authorList>
    </citation>
    <scope>NUCLEOTIDE SEQUENCE [LARGE SCALE GENOMIC DNA]</scope>
    <source>
        <strain evidence="9 10">ATCC 30220</strain>
    </source>
</reference>
<feature type="domain" description="ABC transporter" evidence="8">
    <location>
        <begin position="2"/>
        <end position="229"/>
    </location>
</feature>
<dbReference type="PROSITE" id="PS50893">
    <property type="entry name" value="ABC_TRANSPORTER_2"/>
    <property type="match status" value="1"/>
</dbReference>
<dbReference type="GO" id="GO:0005524">
    <property type="term" value="F:ATP binding"/>
    <property type="evidence" value="ECO:0007669"/>
    <property type="project" value="UniProtKB-KW"/>
</dbReference>
<dbReference type="GO" id="GO:0005737">
    <property type="term" value="C:cytoplasm"/>
    <property type="evidence" value="ECO:0007669"/>
    <property type="project" value="UniProtKB-ARBA"/>
</dbReference>
<dbReference type="GO" id="GO:0016887">
    <property type="term" value="F:ATP hydrolysis activity"/>
    <property type="evidence" value="ECO:0007669"/>
    <property type="project" value="InterPro"/>
</dbReference>
<dbReference type="VEuPathDB" id="TriTrypDB:Lsey_0748_0020"/>
<dbReference type="PANTHER" id="PTHR24221:SF503">
    <property type="entry name" value="MITOCHONDRIAL POTASSIUM CHANNEL ATP-BINDING SUBUNIT"/>
    <property type="match status" value="1"/>
</dbReference>
<dbReference type="FunFam" id="3.40.50.300:FF:000836">
    <property type="entry name" value="ABC transporter B family member 25"/>
    <property type="match status" value="1"/>
</dbReference>
<keyword evidence="4" id="KW-0547">Nucleotide-binding</keyword>
<dbReference type="InterPro" id="IPR003593">
    <property type="entry name" value="AAA+_ATPase"/>
</dbReference>
<keyword evidence="2" id="KW-0813">Transport</keyword>